<evidence type="ECO:0000256" key="2">
    <source>
        <dbReference type="ARBA" id="ARBA00004752"/>
    </source>
</evidence>
<evidence type="ECO:0000313" key="18">
    <source>
        <dbReference type="Proteomes" id="UP000177165"/>
    </source>
</evidence>
<keyword evidence="8" id="KW-0131">Cell cycle</keyword>
<reference evidence="17 18" key="1">
    <citation type="journal article" date="2016" name="Nat. Commun.">
        <title>Thousands of microbial genomes shed light on interconnected biogeochemical processes in an aquifer system.</title>
        <authorList>
            <person name="Anantharaman K."/>
            <person name="Brown C.T."/>
            <person name="Hug L.A."/>
            <person name="Sharon I."/>
            <person name="Castelle C.J."/>
            <person name="Probst A.J."/>
            <person name="Thomas B.C."/>
            <person name="Singh A."/>
            <person name="Wilkins M.J."/>
            <person name="Karaoz U."/>
            <person name="Brodie E.L."/>
            <person name="Williams K.H."/>
            <person name="Hubbard S.S."/>
            <person name="Banfield J.F."/>
        </authorList>
    </citation>
    <scope>NUCLEOTIDE SEQUENCE [LARGE SCALE GENOMIC DNA]</scope>
</reference>
<dbReference type="InterPro" id="IPR001387">
    <property type="entry name" value="Cro/C1-type_HTH"/>
</dbReference>
<dbReference type="GO" id="GO:0071555">
    <property type="term" value="P:cell wall organization"/>
    <property type="evidence" value="ECO:0007669"/>
    <property type="project" value="UniProtKB-KW"/>
</dbReference>
<keyword evidence="9" id="KW-0961">Cell wall biogenesis/degradation</keyword>
<dbReference type="Gene3D" id="1.10.260.40">
    <property type="entry name" value="lambda repressor-like DNA-binding domains"/>
    <property type="match status" value="1"/>
</dbReference>
<accession>A0A1G2AQY3</accession>
<keyword evidence="3" id="KW-0963">Cytoplasm</keyword>
<dbReference type="GO" id="GO:0008360">
    <property type="term" value="P:regulation of cell shape"/>
    <property type="evidence" value="ECO:0007669"/>
    <property type="project" value="UniProtKB-KW"/>
</dbReference>
<evidence type="ECO:0000256" key="11">
    <source>
        <dbReference type="ARBA" id="ARBA00039108"/>
    </source>
</evidence>
<dbReference type="SMART" id="SM00530">
    <property type="entry name" value="HTH_XRE"/>
    <property type="match status" value="1"/>
</dbReference>
<keyword evidence="4" id="KW-0132">Cell division</keyword>
<comment type="similarity">
    <text evidence="10">Belongs to the EPSP synthase family. MurA subfamily.</text>
</comment>
<dbReference type="InterPro" id="IPR001986">
    <property type="entry name" value="Enolpyruvate_Tfrase_dom"/>
</dbReference>
<organism evidence="17 18">
    <name type="scientific">Candidatus Kerfeldbacteria bacterium RIFCSPHIGHO2_02_FULL_42_14</name>
    <dbReference type="NCBI Taxonomy" id="1798540"/>
    <lineage>
        <taxon>Bacteria</taxon>
        <taxon>Candidatus Kerfeldiibacteriota</taxon>
    </lineage>
</organism>
<evidence type="ECO:0000256" key="9">
    <source>
        <dbReference type="ARBA" id="ARBA00023316"/>
    </source>
</evidence>
<comment type="caution">
    <text evidence="17">The sequence shown here is derived from an EMBL/GenBank/DDBJ whole genome shotgun (WGS) entry which is preliminary data.</text>
</comment>
<dbReference type="Pfam" id="PF00275">
    <property type="entry name" value="EPSP_synthase"/>
    <property type="match status" value="1"/>
</dbReference>
<dbReference type="GO" id="GO:0003677">
    <property type="term" value="F:DNA binding"/>
    <property type="evidence" value="ECO:0007669"/>
    <property type="project" value="InterPro"/>
</dbReference>
<keyword evidence="5 17" id="KW-0808">Transferase</keyword>
<gene>
    <name evidence="17" type="ORF">A3B74_01890</name>
</gene>
<feature type="domain" description="HTH cro/C1-type" evidence="16">
    <location>
        <begin position="12"/>
        <end position="66"/>
    </location>
</feature>
<sequence length="504" mass="56488">MSQTRKRIGKFITLLRTQRGMTQKDFAIALKTSQSAIARIEKGEQNLSMDMLEKIGNIFGKNIVTLASGAINFRIEGGHKLHGTIVTNTSKNAAVALLCASLLNKNVTRLKNMPRIEEIHRIIEVLASIGTSVKWQGNDLEIKPPKKLVIKKMNLESAQKTRSVIMLLGPLIHWASKFRLPQPGGCKLGSRTIRPHLYALESLGVRMKKTVKGLEVRAERLTSREIVLYEAGDTVTENIMMAAAKIPGITTIKFASANYQVQDLCFFLEKLGVKIEGIGTTTLRIHGKKEINTPITYYPAEDPIESMFFLSAAITTQSSITIQRCPIDFLELELLKLEKMGAKFQLLRRYVSRNGHTRLVDIKTLPAKLHALEDKIHPQPYPGLNIDNLPFFIPIATQAEGRTLIHDWVYENRMIYAMEMTKLNAKIMLVDPHRLSIEGPIQLQAAEIICPPALRIAAIILIAMLAARGVSLLRNVYSINRGYEDICKRLQNLGAHIELIQSFD</sequence>
<dbReference type="InterPro" id="IPR050068">
    <property type="entry name" value="MurA_subfamily"/>
</dbReference>
<dbReference type="PANTHER" id="PTHR43783">
    <property type="entry name" value="UDP-N-ACETYLGLUCOSAMINE 1-CARBOXYVINYLTRANSFERASE"/>
    <property type="match status" value="1"/>
</dbReference>
<evidence type="ECO:0000256" key="8">
    <source>
        <dbReference type="ARBA" id="ARBA00023306"/>
    </source>
</evidence>
<dbReference type="EMBL" id="MHKB01000015">
    <property type="protein sequence ID" value="OGY78430.1"/>
    <property type="molecule type" value="Genomic_DNA"/>
</dbReference>
<evidence type="ECO:0000256" key="1">
    <source>
        <dbReference type="ARBA" id="ARBA00004496"/>
    </source>
</evidence>
<dbReference type="InterPro" id="IPR010982">
    <property type="entry name" value="Lambda_DNA-bd_dom_sf"/>
</dbReference>
<dbReference type="GO" id="GO:0008760">
    <property type="term" value="F:UDP-N-acetylglucosamine 1-carboxyvinyltransferase activity"/>
    <property type="evidence" value="ECO:0007669"/>
    <property type="project" value="UniProtKB-EC"/>
</dbReference>
<dbReference type="PANTHER" id="PTHR43783:SF1">
    <property type="entry name" value="UDP-N-ACETYLGLUCOSAMINE 1-CARBOXYVINYLTRANSFERASE"/>
    <property type="match status" value="1"/>
</dbReference>
<evidence type="ECO:0000256" key="7">
    <source>
        <dbReference type="ARBA" id="ARBA00022984"/>
    </source>
</evidence>
<comment type="pathway">
    <text evidence="2">Cell wall biogenesis; peptidoglycan biosynthesis.</text>
</comment>
<comment type="subcellular location">
    <subcellularLocation>
        <location evidence="1">Cytoplasm</location>
    </subcellularLocation>
</comment>
<evidence type="ECO:0000256" key="6">
    <source>
        <dbReference type="ARBA" id="ARBA00022960"/>
    </source>
</evidence>
<dbReference type="SUPFAM" id="SSF47413">
    <property type="entry name" value="lambda repressor-like DNA-binding domains"/>
    <property type="match status" value="1"/>
</dbReference>
<evidence type="ECO:0000256" key="4">
    <source>
        <dbReference type="ARBA" id="ARBA00022618"/>
    </source>
</evidence>
<evidence type="ECO:0000256" key="13">
    <source>
        <dbReference type="ARBA" id="ARBA00042443"/>
    </source>
</evidence>
<dbReference type="PROSITE" id="PS50943">
    <property type="entry name" value="HTH_CROC1"/>
    <property type="match status" value="1"/>
</dbReference>
<dbReference type="NCBIfam" id="NF006873">
    <property type="entry name" value="PRK09369.1"/>
    <property type="match status" value="1"/>
</dbReference>
<keyword evidence="6" id="KW-0133">Cell shape</keyword>
<name>A0A1G2AQY3_9BACT</name>
<dbReference type="EC" id="2.5.1.7" evidence="11"/>
<dbReference type="AlphaFoldDB" id="A0A1G2AQY3"/>
<dbReference type="GO" id="GO:0051301">
    <property type="term" value="P:cell division"/>
    <property type="evidence" value="ECO:0007669"/>
    <property type="project" value="UniProtKB-KW"/>
</dbReference>
<dbReference type="GO" id="GO:0005737">
    <property type="term" value="C:cytoplasm"/>
    <property type="evidence" value="ECO:0007669"/>
    <property type="project" value="UniProtKB-SubCell"/>
</dbReference>
<protein>
    <recommendedName>
        <fullName evidence="12">UDP-N-acetylglucosamine 1-carboxyvinyltransferase</fullName>
        <ecNumber evidence="11">2.5.1.7</ecNumber>
    </recommendedName>
    <alternativeName>
        <fullName evidence="13">Enoylpyruvate transferase</fullName>
    </alternativeName>
    <alternativeName>
        <fullName evidence="14">UDP-N-acetylglucosamine enolpyruvyl transferase</fullName>
    </alternativeName>
</protein>
<dbReference type="GO" id="GO:0009252">
    <property type="term" value="P:peptidoglycan biosynthetic process"/>
    <property type="evidence" value="ECO:0007669"/>
    <property type="project" value="UniProtKB-KW"/>
</dbReference>
<dbReference type="InterPro" id="IPR036968">
    <property type="entry name" value="Enolpyruvate_Tfrase_sf"/>
</dbReference>
<evidence type="ECO:0000256" key="14">
    <source>
        <dbReference type="ARBA" id="ARBA00042842"/>
    </source>
</evidence>
<evidence type="ECO:0000259" key="16">
    <source>
        <dbReference type="PROSITE" id="PS50943"/>
    </source>
</evidence>
<evidence type="ECO:0000256" key="15">
    <source>
        <dbReference type="ARBA" id="ARBA00047527"/>
    </source>
</evidence>
<dbReference type="STRING" id="1798540.A3B74_01890"/>
<evidence type="ECO:0000256" key="10">
    <source>
        <dbReference type="ARBA" id="ARBA00038367"/>
    </source>
</evidence>
<dbReference type="CDD" id="cd00093">
    <property type="entry name" value="HTH_XRE"/>
    <property type="match status" value="1"/>
</dbReference>
<keyword evidence="7" id="KW-0573">Peptidoglycan synthesis</keyword>
<dbReference type="Gene3D" id="3.65.10.10">
    <property type="entry name" value="Enolpyruvate transferase domain"/>
    <property type="match status" value="2"/>
</dbReference>
<evidence type="ECO:0000256" key="5">
    <source>
        <dbReference type="ARBA" id="ARBA00022679"/>
    </source>
</evidence>
<evidence type="ECO:0000256" key="3">
    <source>
        <dbReference type="ARBA" id="ARBA00022490"/>
    </source>
</evidence>
<comment type="catalytic activity">
    <reaction evidence="15">
        <text>phosphoenolpyruvate + UDP-N-acetyl-alpha-D-glucosamine = UDP-N-acetyl-3-O-(1-carboxyvinyl)-alpha-D-glucosamine + phosphate</text>
        <dbReference type="Rhea" id="RHEA:18681"/>
        <dbReference type="ChEBI" id="CHEBI:43474"/>
        <dbReference type="ChEBI" id="CHEBI:57705"/>
        <dbReference type="ChEBI" id="CHEBI:58702"/>
        <dbReference type="ChEBI" id="CHEBI:68483"/>
        <dbReference type="EC" id="2.5.1.7"/>
    </reaction>
</comment>
<dbReference type="Proteomes" id="UP000177165">
    <property type="component" value="Unassembled WGS sequence"/>
</dbReference>
<proteinExistence type="inferred from homology"/>
<evidence type="ECO:0000256" key="12">
    <source>
        <dbReference type="ARBA" id="ARBA00039754"/>
    </source>
</evidence>
<dbReference type="Pfam" id="PF01381">
    <property type="entry name" value="HTH_3"/>
    <property type="match status" value="1"/>
</dbReference>
<dbReference type="SUPFAM" id="SSF55205">
    <property type="entry name" value="EPT/RTPC-like"/>
    <property type="match status" value="1"/>
</dbReference>
<dbReference type="InterPro" id="IPR013792">
    <property type="entry name" value="RNA3'P_cycl/enolpyr_Trfase_a/b"/>
</dbReference>
<evidence type="ECO:0000313" key="17">
    <source>
        <dbReference type="EMBL" id="OGY78430.1"/>
    </source>
</evidence>